<dbReference type="InterPro" id="IPR029071">
    <property type="entry name" value="Ubiquitin-like_domsf"/>
</dbReference>
<proteinExistence type="predicted"/>
<dbReference type="CDD" id="cd17039">
    <property type="entry name" value="Ubl_ubiquitin_like"/>
    <property type="match status" value="1"/>
</dbReference>
<evidence type="ECO:0000259" key="1">
    <source>
        <dbReference type="PROSITE" id="PS50053"/>
    </source>
</evidence>
<dbReference type="PROSITE" id="PS50053">
    <property type="entry name" value="UBIQUITIN_2"/>
    <property type="match status" value="1"/>
</dbReference>
<dbReference type="InterPro" id="IPR000626">
    <property type="entry name" value="Ubiquitin-like_dom"/>
</dbReference>
<dbReference type="Gene3D" id="3.10.20.90">
    <property type="entry name" value="Phosphatidylinositol 3-kinase Catalytic Subunit, Chain A, domain 1"/>
    <property type="match status" value="1"/>
</dbReference>
<sequence>MFMVEWLNSVYCVSVGVDATLWDFKEKIMVVTSVRANDQQLVHGGTRLSGNDRPVRSFGITGRITLHKKIQVTVKHAGGAPVSIAVHSGMTVRQLKRKAIDTLGLVFNENYILKRRGHGDHLALDDNSTLAAANVNNDKDVKAKIIEDVEPLKKELDCYLFQEIILKKPVERMAQHLKPLYINSYFDSIPINRVLMHNGAAMNILLAFMLVNLSKSEYDLILIKLTIRNFQGGDTKIEGVIPIDITTGSSPS</sequence>
<dbReference type="SUPFAM" id="SSF54236">
    <property type="entry name" value="Ubiquitin-like"/>
    <property type="match status" value="2"/>
</dbReference>
<evidence type="ECO:0000313" key="2">
    <source>
        <dbReference type="EMBL" id="KAH7545795.1"/>
    </source>
</evidence>
<comment type="caution">
    <text evidence="2">The sequence shown here is derived from an EMBL/GenBank/DDBJ whole genome shotgun (WGS) entry which is preliminary data.</text>
</comment>
<evidence type="ECO:0000313" key="3">
    <source>
        <dbReference type="Proteomes" id="UP000813462"/>
    </source>
</evidence>
<dbReference type="AlphaFoldDB" id="A0A978W1G1"/>
<reference evidence="2" key="1">
    <citation type="journal article" date="2021" name="Front. Plant Sci.">
        <title>Chromosome-Scale Genome Assembly for Chinese Sour Jujube and Insights Into Its Genome Evolution and Domestication Signature.</title>
        <authorList>
            <person name="Shen L.-Y."/>
            <person name="Luo H."/>
            <person name="Wang X.-L."/>
            <person name="Wang X.-M."/>
            <person name="Qiu X.-J."/>
            <person name="Liu H."/>
            <person name="Zhou S.-S."/>
            <person name="Jia K.-H."/>
            <person name="Nie S."/>
            <person name="Bao Y.-T."/>
            <person name="Zhang R.-G."/>
            <person name="Yun Q.-Z."/>
            <person name="Chai Y.-H."/>
            <person name="Lu J.-Y."/>
            <person name="Li Y."/>
            <person name="Zhao S.-W."/>
            <person name="Mao J.-F."/>
            <person name="Jia S.-G."/>
            <person name="Mao Y.-M."/>
        </authorList>
    </citation>
    <scope>NUCLEOTIDE SEQUENCE</scope>
    <source>
        <strain evidence="2">AT0</strain>
        <tissue evidence="2">Leaf</tissue>
    </source>
</reference>
<dbReference type="EMBL" id="JAEACU010000001">
    <property type="protein sequence ID" value="KAH7545795.1"/>
    <property type="molecule type" value="Genomic_DNA"/>
</dbReference>
<name>A0A978W1G1_ZIZJJ</name>
<protein>
    <recommendedName>
        <fullName evidence="1">Ubiquitin-like domain-containing protein</fullName>
    </recommendedName>
</protein>
<gene>
    <name evidence="2" type="ORF">FEM48_Zijuj01G0131700</name>
</gene>
<dbReference type="Proteomes" id="UP000813462">
    <property type="component" value="Unassembled WGS sequence"/>
</dbReference>
<accession>A0A978W1G1</accession>
<feature type="domain" description="Ubiquitin-like" evidence="1">
    <location>
        <begin position="70"/>
        <end position="141"/>
    </location>
</feature>
<organism evidence="2 3">
    <name type="scientific">Ziziphus jujuba var. spinosa</name>
    <dbReference type="NCBI Taxonomy" id="714518"/>
    <lineage>
        <taxon>Eukaryota</taxon>
        <taxon>Viridiplantae</taxon>
        <taxon>Streptophyta</taxon>
        <taxon>Embryophyta</taxon>
        <taxon>Tracheophyta</taxon>
        <taxon>Spermatophyta</taxon>
        <taxon>Magnoliopsida</taxon>
        <taxon>eudicotyledons</taxon>
        <taxon>Gunneridae</taxon>
        <taxon>Pentapetalae</taxon>
        <taxon>rosids</taxon>
        <taxon>fabids</taxon>
        <taxon>Rosales</taxon>
        <taxon>Rhamnaceae</taxon>
        <taxon>Paliureae</taxon>
        <taxon>Ziziphus</taxon>
    </lineage>
</organism>